<organism evidence="2 3">
    <name type="scientific">Paraburkholderia polaris</name>
    <dbReference type="NCBI Taxonomy" id="2728848"/>
    <lineage>
        <taxon>Bacteria</taxon>
        <taxon>Pseudomonadati</taxon>
        <taxon>Pseudomonadota</taxon>
        <taxon>Betaproteobacteria</taxon>
        <taxon>Burkholderiales</taxon>
        <taxon>Burkholderiaceae</taxon>
        <taxon>Paraburkholderia</taxon>
    </lineage>
</organism>
<name>A0A848ISJ0_9BURK</name>
<gene>
    <name evidence="2" type="primary">pilV</name>
    <name evidence="2" type="ORF">HHL24_35305</name>
</gene>
<comment type="caution">
    <text evidence="2">The sequence shown here is derived from an EMBL/GenBank/DDBJ whole genome shotgun (WGS) entry which is preliminary data.</text>
</comment>
<evidence type="ECO:0000259" key="1">
    <source>
        <dbReference type="Pfam" id="PF04917"/>
    </source>
</evidence>
<evidence type="ECO:0000313" key="2">
    <source>
        <dbReference type="EMBL" id="NMM03159.1"/>
    </source>
</evidence>
<evidence type="ECO:0000313" key="3">
    <source>
        <dbReference type="Proteomes" id="UP000544134"/>
    </source>
</evidence>
<dbReference type="AlphaFoldDB" id="A0A848ISJ0"/>
<keyword evidence="3" id="KW-1185">Reference proteome</keyword>
<protein>
    <submittedName>
        <fullName evidence="2">Shufflon system plasmid conjugative transfer pilus tip adhesin PilV</fullName>
    </submittedName>
</protein>
<dbReference type="InterPro" id="IPR007001">
    <property type="entry name" value="Shufflon_N"/>
</dbReference>
<reference evidence="2 3" key="1">
    <citation type="submission" date="2020-04" db="EMBL/GenBank/DDBJ databases">
        <title>Paraburkholderia sp. RP-4-7 isolated from soil.</title>
        <authorList>
            <person name="Dahal R.H."/>
        </authorList>
    </citation>
    <scope>NUCLEOTIDE SEQUENCE [LARGE SCALE GENOMIC DNA]</scope>
    <source>
        <strain evidence="2 3">RP-4-7</strain>
    </source>
</reference>
<proteinExistence type="predicted"/>
<dbReference type="Pfam" id="PF04917">
    <property type="entry name" value="Shufflon_N"/>
    <property type="match status" value="1"/>
</dbReference>
<dbReference type="RefSeq" id="WP_169489911.1">
    <property type="nucleotide sequence ID" value="NZ_JABBGJ010000049.1"/>
</dbReference>
<accession>A0A848ISJ0</accession>
<feature type="domain" description="Bacterial shufflon protein N-terminal" evidence="1">
    <location>
        <begin position="32"/>
        <end position="341"/>
    </location>
</feature>
<dbReference type="Proteomes" id="UP000544134">
    <property type="component" value="Unassembled WGS sequence"/>
</dbReference>
<sequence>MDPIIAALVALVISMAGVGGFVKFAKMGVSNVQVAATASQQLTFNAATQQYVQDNAVTLAQSATATVPVTITATQLATAGYLPAGYAGTNTFGQTWQAQVLQPTAGQLETLVTSTGGNPITDTKQLAQIAAQTGASGGFVPYATQAGTTFSTNTAYGTYGAWSVPLTGFANPGSGHLASLLQFTNVQANTAFLYRVPVVNHPELNNMQTDLGLTDTGGNAHNITGINTATAQTLSINGQGQFQPDQGGSLELGGNNTTAGTGTPYIDFHQGGQGVQDFNARIINDKNDHVSIQAANGQAALQVQGTLQAGNVAVAGSSCSSNGIIGANSDGSGQILSCQSGTWLPIGGRFLQIYKYTVSNGSFVPYPSPSCPSGGTAQILVYPSTIGVDDTAVVNMGASPVSGGWSIYVTDGAGTPIGGSGSASTYCSY</sequence>
<dbReference type="EMBL" id="JABBGJ010000049">
    <property type="protein sequence ID" value="NMM03159.1"/>
    <property type="molecule type" value="Genomic_DNA"/>
</dbReference>